<comment type="caution">
    <text evidence="2">The sequence shown here is derived from an EMBL/GenBank/DDBJ whole genome shotgun (WGS) entry which is preliminary data.</text>
</comment>
<protein>
    <submittedName>
        <fullName evidence="2">Uncharacterized protein</fullName>
    </submittedName>
</protein>
<feature type="compositionally biased region" description="Basic residues" evidence="1">
    <location>
        <begin position="32"/>
        <end position="45"/>
    </location>
</feature>
<name>A0ABR2HLE6_9PEZI</name>
<evidence type="ECO:0000313" key="2">
    <source>
        <dbReference type="EMBL" id="KAK8848962.1"/>
    </source>
</evidence>
<evidence type="ECO:0000313" key="3">
    <source>
        <dbReference type="Proteomes" id="UP001390339"/>
    </source>
</evidence>
<organism evidence="2 3">
    <name type="scientific">Apiospora arundinis</name>
    <dbReference type="NCBI Taxonomy" id="335852"/>
    <lineage>
        <taxon>Eukaryota</taxon>
        <taxon>Fungi</taxon>
        <taxon>Dikarya</taxon>
        <taxon>Ascomycota</taxon>
        <taxon>Pezizomycotina</taxon>
        <taxon>Sordariomycetes</taxon>
        <taxon>Xylariomycetidae</taxon>
        <taxon>Amphisphaeriales</taxon>
        <taxon>Apiosporaceae</taxon>
        <taxon>Apiospora</taxon>
    </lineage>
</organism>
<accession>A0ABR2HLE6</accession>
<dbReference type="EMBL" id="JAPCWZ010000010">
    <property type="protein sequence ID" value="KAK8848962.1"/>
    <property type="molecule type" value="Genomic_DNA"/>
</dbReference>
<feature type="compositionally biased region" description="Low complexity" evidence="1">
    <location>
        <begin position="1"/>
        <end position="17"/>
    </location>
</feature>
<sequence>MAGPLSSNARAAASNASKPSDAPVVKIEKIDGRRRKRRNHPKKRQGQSYGTYIFEKQVIEKFGTMEKGLEQQLAELSVCAREPEHVHEDVEDDVEVKAEPED</sequence>
<keyword evidence="3" id="KW-1185">Reference proteome</keyword>
<feature type="region of interest" description="Disordered" evidence="1">
    <location>
        <begin position="1"/>
        <end position="49"/>
    </location>
</feature>
<gene>
    <name evidence="2" type="ORF">PGQ11_015442</name>
</gene>
<reference evidence="2 3" key="1">
    <citation type="journal article" date="2024" name="IMA Fungus">
        <title>Apiospora arundinis, a panoply of carbohydrate-active enzymes and secondary metabolites.</title>
        <authorList>
            <person name="Sorensen T."/>
            <person name="Petersen C."/>
            <person name="Muurmann A.T."/>
            <person name="Christiansen J.V."/>
            <person name="Brundto M.L."/>
            <person name="Overgaard C.K."/>
            <person name="Boysen A.T."/>
            <person name="Wollenberg R.D."/>
            <person name="Larsen T.O."/>
            <person name="Sorensen J.L."/>
            <person name="Nielsen K.L."/>
            <person name="Sondergaard T.E."/>
        </authorList>
    </citation>
    <scope>NUCLEOTIDE SEQUENCE [LARGE SCALE GENOMIC DNA]</scope>
    <source>
        <strain evidence="2 3">AAU 773</strain>
    </source>
</reference>
<dbReference type="Proteomes" id="UP001390339">
    <property type="component" value="Unassembled WGS sequence"/>
</dbReference>
<evidence type="ECO:0000256" key="1">
    <source>
        <dbReference type="SAM" id="MobiDB-lite"/>
    </source>
</evidence>
<proteinExistence type="predicted"/>